<dbReference type="Pfam" id="PF02129">
    <property type="entry name" value="Peptidase_S15"/>
    <property type="match status" value="1"/>
</dbReference>
<dbReference type="InterPro" id="IPR000383">
    <property type="entry name" value="Xaa-Pro-like_dom"/>
</dbReference>
<dbReference type="InterPro" id="IPR029058">
    <property type="entry name" value="AB_hydrolase_fold"/>
</dbReference>
<dbReference type="Proteomes" id="UP000450676">
    <property type="component" value="Unassembled WGS sequence"/>
</dbReference>
<dbReference type="PANTHER" id="PTHR22946">
    <property type="entry name" value="DIENELACTONE HYDROLASE DOMAIN-CONTAINING PROTEIN-RELATED"/>
    <property type="match status" value="1"/>
</dbReference>
<comment type="caution">
    <text evidence="2">The sequence shown here is derived from an EMBL/GenBank/DDBJ whole genome shotgun (WGS) entry which is preliminary data.</text>
</comment>
<evidence type="ECO:0000313" key="2">
    <source>
        <dbReference type="EMBL" id="MYN06277.1"/>
    </source>
</evidence>
<reference evidence="2 3" key="1">
    <citation type="submission" date="2019-12" db="EMBL/GenBank/DDBJ databases">
        <title>Novel species isolated from a subtropical stream in China.</title>
        <authorList>
            <person name="Lu H."/>
        </authorList>
    </citation>
    <scope>NUCLEOTIDE SEQUENCE [LARGE SCALE GENOMIC DNA]</scope>
    <source>
        <strain evidence="2 3">FT127W</strain>
    </source>
</reference>
<protein>
    <submittedName>
        <fullName evidence="2">Prolyl oligopeptidase family serine peptidase</fullName>
    </submittedName>
</protein>
<dbReference type="AlphaFoldDB" id="A0A7X4H987"/>
<dbReference type="GO" id="GO:0016787">
    <property type="term" value="F:hydrolase activity"/>
    <property type="evidence" value="ECO:0007669"/>
    <property type="project" value="InterPro"/>
</dbReference>
<organism evidence="2 3">
    <name type="scientific">Pseudoduganella aquatica</name>
    <dbReference type="NCBI Taxonomy" id="2660641"/>
    <lineage>
        <taxon>Bacteria</taxon>
        <taxon>Pseudomonadati</taxon>
        <taxon>Pseudomonadota</taxon>
        <taxon>Betaproteobacteria</taxon>
        <taxon>Burkholderiales</taxon>
        <taxon>Oxalobacteraceae</taxon>
        <taxon>Telluria group</taxon>
        <taxon>Pseudoduganella</taxon>
    </lineage>
</organism>
<gene>
    <name evidence="2" type="ORF">GTP77_02895</name>
</gene>
<feature type="domain" description="Xaa-Pro dipeptidyl-peptidase-like" evidence="1">
    <location>
        <begin position="7"/>
        <end position="144"/>
    </location>
</feature>
<evidence type="ECO:0000313" key="3">
    <source>
        <dbReference type="Proteomes" id="UP000450676"/>
    </source>
</evidence>
<dbReference type="EMBL" id="WWCU01000002">
    <property type="protein sequence ID" value="MYN06277.1"/>
    <property type="molecule type" value="Genomic_DNA"/>
</dbReference>
<name>A0A7X4H987_9BURK</name>
<dbReference type="InterPro" id="IPR050261">
    <property type="entry name" value="FrsA_esterase"/>
</dbReference>
<accession>A0A7X4H987</accession>
<sequence length="344" mass="37215">MIPAGQGAALETTLFKPDGDGPFPLLVINHGKAPGDPKLQQRDRFVHMARAFVRRGYAVMVPMRAGFAHSGGRYIDHGCDMAANGYTQAADVREAIRYARSLPWVDAQRIVAAGQSYGGLATMALATQQIPGLRGVMNFAGGLRVHGGPCDWQEALVRAFGEYGKRSKVSSLWMYGANDSYFGPELASRMHGAYTRAGGSAELVAFGAFKSDAHTMLASQDGEQVWLPQAERFLARIGMPVKEKFALPASEQAPTEYAAVDDVSALPYLAVHGREEYRAFLQRQLPRAFALSPSGAWGWAEEGEDPRRSALAACQSRSREPCQLYSVDNAVVWPAATSSGGTDR</sequence>
<dbReference type="SUPFAM" id="SSF53474">
    <property type="entry name" value="alpha/beta-Hydrolases"/>
    <property type="match status" value="1"/>
</dbReference>
<keyword evidence="3" id="KW-1185">Reference proteome</keyword>
<proteinExistence type="predicted"/>
<evidence type="ECO:0000259" key="1">
    <source>
        <dbReference type="Pfam" id="PF02129"/>
    </source>
</evidence>
<dbReference type="Gene3D" id="3.40.50.1820">
    <property type="entry name" value="alpha/beta hydrolase"/>
    <property type="match status" value="1"/>
</dbReference>